<dbReference type="AlphaFoldDB" id="A0AAU1U837"/>
<name>A0AAU1U837_9ACTN</name>
<proteinExistence type="predicted"/>
<evidence type="ECO:0000313" key="1">
    <source>
        <dbReference type="EMBL" id="WTS13716.1"/>
    </source>
</evidence>
<accession>A0AAU1U837</accession>
<sequence>MAWKGVSAFVVTDVERAVSCPRKPVKERLAVRVPMAAAGVRHFAPAAYVVCGGEDAVKSYVAEAGRLDRRRAFAPAALGR</sequence>
<organism evidence="1">
    <name type="scientific">Streptomyces sp. NBC_00119</name>
    <dbReference type="NCBI Taxonomy" id="2975659"/>
    <lineage>
        <taxon>Bacteria</taxon>
        <taxon>Bacillati</taxon>
        <taxon>Actinomycetota</taxon>
        <taxon>Actinomycetes</taxon>
        <taxon>Kitasatosporales</taxon>
        <taxon>Streptomycetaceae</taxon>
        <taxon>Streptomyces</taxon>
    </lineage>
</organism>
<reference evidence="1" key="1">
    <citation type="submission" date="2022-10" db="EMBL/GenBank/DDBJ databases">
        <title>The complete genomes of actinobacterial strains from the NBC collection.</title>
        <authorList>
            <person name="Joergensen T.S."/>
            <person name="Alvarez Arevalo M."/>
            <person name="Sterndorff E.B."/>
            <person name="Faurdal D."/>
            <person name="Vuksanovic O."/>
            <person name="Mourched A.-S."/>
            <person name="Charusanti P."/>
            <person name="Shaw S."/>
            <person name="Blin K."/>
            <person name="Weber T."/>
        </authorList>
    </citation>
    <scope>NUCLEOTIDE SEQUENCE</scope>
    <source>
        <strain evidence="1">NBC_00119</strain>
    </source>
</reference>
<gene>
    <name evidence="1" type="ORF">OHU69_23265</name>
</gene>
<dbReference type="EMBL" id="CP108195">
    <property type="protein sequence ID" value="WTS13716.1"/>
    <property type="molecule type" value="Genomic_DNA"/>
</dbReference>
<protein>
    <submittedName>
        <fullName evidence="1">Uncharacterized protein</fullName>
    </submittedName>
</protein>